<evidence type="ECO:0008006" key="3">
    <source>
        <dbReference type="Google" id="ProtNLM"/>
    </source>
</evidence>
<dbReference type="Proteomes" id="UP001203607">
    <property type="component" value="Unassembled WGS sequence"/>
</dbReference>
<keyword evidence="2" id="KW-1185">Reference proteome</keyword>
<gene>
    <name evidence="1" type="ORF">M3P19_15635</name>
</gene>
<organism evidence="1 2">
    <name type="scientific">Flagellimonas spongiicola</name>
    <dbReference type="NCBI Taxonomy" id="2942208"/>
    <lineage>
        <taxon>Bacteria</taxon>
        <taxon>Pseudomonadati</taxon>
        <taxon>Bacteroidota</taxon>
        <taxon>Flavobacteriia</taxon>
        <taxon>Flavobacteriales</taxon>
        <taxon>Flavobacteriaceae</taxon>
        <taxon>Flagellimonas</taxon>
    </lineage>
</organism>
<evidence type="ECO:0000313" key="2">
    <source>
        <dbReference type="Proteomes" id="UP001203607"/>
    </source>
</evidence>
<name>A0ABT0PVX1_9FLAO</name>
<reference evidence="1 2" key="1">
    <citation type="submission" date="2022-05" db="EMBL/GenBank/DDBJ databases">
        <authorList>
            <person name="Park J.-S."/>
        </authorList>
    </citation>
    <scope>NUCLEOTIDE SEQUENCE [LARGE SCALE GENOMIC DNA]</scope>
    <source>
        <strain evidence="1 2">2012CJ35-5</strain>
    </source>
</reference>
<accession>A0ABT0PVX1</accession>
<dbReference type="RefSeq" id="WP_249658630.1">
    <property type="nucleotide sequence ID" value="NZ_JAMFMA010000004.1"/>
</dbReference>
<dbReference type="EMBL" id="JAMFMA010000004">
    <property type="protein sequence ID" value="MCL6275446.1"/>
    <property type="molecule type" value="Genomic_DNA"/>
</dbReference>
<sequence>MSKQAKTYVLLAVVLVIWGLIGVKVVGALSPDMEAEKLEQPTVELPKQNIKKDTFQLIANYRDPFLGTFPKSQTKKKKTVSKQPPKVKKNIVYSGSVSATDNSGALFFVTIDGQQFVMSKRQEENGVKLLSGNNTSIRVRYDGISETVQLVQ</sequence>
<comment type="caution">
    <text evidence="1">The sequence shown here is derived from an EMBL/GenBank/DDBJ whole genome shotgun (WGS) entry which is preliminary data.</text>
</comment>
<proteinExistence type="predicted"/>
<evidence type="ECO:0000313" key="1">
    <source>
        <dbReference type="EMBL" id="MCL6275446.1"/>
    </source>
</evidence>
<protein>
    <recommendedName>
        <fullName evidence="3">Type II secretion system protein GspC N-terminal domain-containing protein</fullName>
    </recommendedName>
</protein>